<proteinExistence type="predicted"/>
<reference evidence="8" key="1">
    <citation type="submission" date="2023-07" db="EMBL/GenBank/DDBJ databases">
        <title>30 novel species of actinomycetes from the DSMZ collection.</title>
        <authorList>
            <person name="Nouioui I."/>
        </authorList>
    </citation>
    <scope>NUCLEOTIDE SEQUENCE [LARGE SCALE GENOMIC DNA]</scope>
    <source>
        <strain evidence="8">DSM 46792</strain>
    </source>
</reference>
<evidence type="ECO:0000256" key="3">
    <source>
        <dbReference type="ARBA" id="ARBA00022827"/>
    </source>
</evidence>
<evidence type="ECO:0000256" key="1">
    <source>
        <dbReference type="ARBA" id="ARBA00001974"/>
    </source>
</evidence>
<dbReference type="Gene3D" id="3.30.390.30">
    <property type="match status" value="1"/>
</dbReference>
<dbReference type="InterPro" id="IPR023753">
    <property type="entry name" value="FAD/NAD-binding_dom"/>
</dbReference>
<organism evidence="7 8">
    <name type="scientific">Blastococcus goldschmidtiae</name>
    <dbReference type="NCBI Taxonomy" id="3075546"/>
    <lineage>
        <taxon>Bacteria</taxon>
        <taxon>Bacillati</taxon>
        <taxon>Actinomycetota</taxon>
        <taxon>Actinomycetes</taxon>
        <taxon>Geodermatophilales</taxon>
        <taxon>Geodermatophilaceae</taxon>
        <taxon>Blastococcus</taxon>
    </lineage>
</organism>
<comment type="caution">
    <text evidence="7">The sequence shown here is derived from an EMBL/GenBank/DDBJ whole genome shotgun (WGS) entry which is preliminary data.</text>
</comment>
<dbReference type="PANTHER" id="PTHR43557">
    <property type="entry name" value="APOPTOSIS-INDUCING FACTOR 1"/>
    <property type="match status" value="1"/>
</dbReference>
<comment type="cofactor">
    <cofactor evidence="1">
        <name>FAD</name>
        <dbReference type="ChEBI" id="CHEBI:57692"/>
    </cofactor>
</comment>
<evidence type="ECO:0000256" key="2">
    <source>
        <dbReference type="ARBA" id="ARBA00022630"/>
    </source>
</evidence>
<dbReference type="InterPro" id="IPR050446">
    <property type="entry name" value="FAD-oxidoreductase/Apoptosis"/>
</dbReference>
<name>A0ABU2K4W9_9ACTN</name>
<dbReference type="RefSeq" id="WP_311344071.1">
    <property type="nucleotide sequence ID" value="NZ_JAVREI010000002.1"/>
</dbReference>
<dbReference type="Pfam" id="PF14759">
    <property type="entry name" value="Reductase_C"/>
    <property type="match status" value="1"/>
</dbReference>
<dbReference type="PRINTS" id="PR00411">
    <property type="entry name" value="PNDRDTASEI"/>
</dbReference>
<accession>A0ABU2K4W9</accession>
<dbReference type="EMBL" id="JAVREI010000002">
    <property type="protein sequence ID" value="MDT0275243.1"/>
    <property type="molecule type" value="Genomic_DNA"/>
</dbReference>
<dbReference type="Pfam" id="PF07992">
    <property type="entry name" value="Pyr_redox_2"/>
    <property type="match status" value="1"/>
</dbReference>
<keyword evidence="4" id="KW-0560">Oxidoreductase</keyword>
<keyword evidence="3" id="KW-0274">FAD</keyword>
<keyword evidence="8" id="KW-1185">Reference proteome</keyword>
<dbReference type="SUPFAM" id="SSF55424">
    <property type="entry name" value="FAD/NAD-linked reductases, dimerisation (C-terminal) domain"/>
    <property type="match status" value="1"/>
</dbReference>
<dbReference type="SUPFAM" id="SSF51905">
    <property type="entry name" value="FAD/NAD(P)-binding domain"/>
    <property type="match status" value="2"/>
</dbReference>
<dbReference type="InterPro" id="IPR028202">
    <property type="entry name" value="Reductase_C"/>
</dbReference>
<feature type="domain" description="FAD/NAD(P)-binding" evidence="5">
    <location>
        <begin position="5"/>
        <end position="301"/>
    </location>
</feature>
<dbReference type="Proteomes" id="UP001183222">
    <property type="component" value="Unassembled WGS sequence"/>
</dbReference>
<evidence type="ECO:0000259" key="5">
    <source>
        <dbReference type="Pfam" id="PF07992"/>
    </source>
</evidence>
<dbReference type="PRINTS" id="PR00368">
    <property type="entry name" value="FADPNR"/>
</dbReference>
<feature type="domain" description="Reductase C-terminal" evidence="6">
    <location>
        <begin position="322"/>
        <end position="393"/>
    </location>
</feature>
<sequence length="418" mass="43964">MSTQTVVVVGSSVGGVRAAQALRREGFPGRIVLVGEESAAPYDKPPLSKQYLAGEWDLDRLALITPEAAASADLELRLGVAAVRLDVAAQQVLLADGTALDFDHVVIATGAAARPSPWPADSGVHVIRTLADVDGLRADLAAGGAVVVVGGGVVGAEAAATIRTLGHDVTVVDPLATPLARLVGPEVGRPLEELHRRHGVDTRFGVGVEGIDGTAGNLTVRLTDGTTLRATTVLVGIGAVPNDAWLADSGLLVENGVVCDRYCRAVDSERVWAVGDVARWQDPRFPVEVRLEHWTNAVEQAAAVAHNIVHADDLQPYSPLEYVWSDQYDWKLQIVGHASRGGRYEVVGDLSADPARAAVLYSDDDGRLIGSVTVNWPKALVTSRRALTAGDADFEQFVAQIRALPAKAPAAPLTRGTG</sequence>
<evidence type="ECO:0000259" key="6">
    <source>
        <dbReference type="Pfam" id="PF14759"/>
    </source>
</evidence>
<evidence type="ECO:0000313" key="7">
    <source>
        <dbReference type="EMBL" id="MDT0275243.1"/>
    </source>
</evidence>
<evidence type="ECO:0000313" key="8">
    <source>
        <dbReference type="Proteomes" id="UP001183222"/>
    </source>
</evidence>
<gene>
    <name evidence="7" type="ORF">RM425_04955</name>
</gene>
<protein>
    <submittedName>
        <fullName evidence="7">FAD-dependent oxidoreductase</fullName>
    </submittedName>
</protein>
<dbReference type="Gene3D" id="3.50.50.60">
    <property type="entry name" value="FAD/NAD(P)-binding domain"/>
    <property type="match status" value="2"/>
</dbReference>
<evidence type="ECO:0000256" key="4">
    <source>
        <dbReference type="ARBA" id="ARBA00023002"/>
    </source>
</evidence>
<dbReference type="InterPro" id="IPR036188">
    <property type="entry name" value="FAD/NAD-bd_sf"/>
</dbReference>
<dbReference type="PANTHER" id="PTHR43557:SF2">
    <property type="entry name" value="RIESKE DOMAIN-CONTAINING PROTEIN-RELATED"/>
    <property type="match status" value="1"/>
</dbReference>
<keyword evidence="2" id="KW-0285">Flavoprotein</keyword>
<dbReference type="InterPro" id="IPR016156">
    <property type="entry name" value="FAD/NAD-linked_Rdtase_dimer_sf"/>
</dbReference>